<name>A0A5P2CBE3_STRVZ</name>
<dbReference type="Proteomes" id="UP000324015">
    <property type="component" value="Chromosome"/>
</dbReference>
<evidence type="ECO:0000256" key="1">
    <source>
        <dbReference type="SAM" id="MobiDB-lite"/>
    </source>
</evidence>
<dbReference type="EMBL" id="CP029191">
    <property type="protein sequence ID" value="QES40076.1"/>
    <property type="molecule type" value="Genomic_DNA"/>
</dbReference>
<dbReference type="AlphaFoldDB" id="A0A5P2CBE3"/>
<sequence>METSGPTPRSRPRHGHRTVAPPGAAAWSAPARPASRSVTLSLTGTLFAVAAYHLVLGPVPGWDARTVAAAVLFHAALSLRRTPPQDEARRTRWAAVRERWSPDTRAPAPATAPRPLGGGSLTRTLRLLWAFLARLLRPFRTPRALAPPPPAATHRPARPARALPLALLLADALVRRGPPARPPLTV</sequence>
<gene>
    <name evidence="2" type="ORF">DEJ49_02975</name>
</gene>
<feature type="compositionally biased region" description="Low complexity" evidence="1">
    <location>
        <begin position="20"/>
        <end position="31"/>
    </location>
</feature>
<feature type="region of interest" description="Disordered" evidence="1">
    <location>
        <begin position="1"/>
        <end position="31"/>
    </location>
</feature>
<evidence type="ECO:0000313" key="3">
    <source>
        <dbReference type="Proteomes" id="UP000324015"/>
    </source>
</evidence>
<accession>A0A5P2CBE3</accession>
<organism evidence="2 3">
    <name type="scientific">Streptomyces venezuelae</name>
    <dbReference type="NCBI Taxonomy" id="54571"/>
    <lineage>
        <taxon>Bacteria</taxon>
        <taxon>Bacillati</taxon>
        <taxon>Actinomycetota</taxon>
        <taxon>Actinomycetes</taxon>
        <taxon>Kitasatosporales</taxon>
        <taxon>Streptomycetaceae</taxon>
        <taxon>Streptomyces</taxon>
    </lineage>
</organism>
<protein>
    <submittedName>
        <fullName evidence="2">Uncharacterized protein</fullName>
    </submittedName>
</protein>
<reference evidence="2 3" key="1">
    <citation type="submission" date="2018-05" db="EMBL/GenBank/DDBJ databases">
        <title>Streptomyces venezuelae.</title>
        <authorList>
            <person name="Kim W."/>
            <person name="Lee N."/>
            <person name="Cho B.-K."/>
        </authorList>
    </citation>
    <scope>NUCLEOTIDE SEQUENCE [LARGE SCALE GENOMIC DNA]</scope>
    <source>
        <strain evidence="2 3">ATCC 14585</strain>
    </source>
</reference>
<proteinExistence type="predicted"/>
<dbReference type="RefSeq" id="WP_150182245.1">
    <property type="nucleotide sequence ID" value="NZ_CP029191.1"/>
</dbReference>
<evidence type="ECO:0000313" key="2">
    <source>
        <dbReference type="EMBL" id="QES40076.1"/>
    </source>
</evidence>